<feature type="region of interest" description="Disordered" evidence="1">
    <location>
        <begin position="91"/>
        <end position="126"/>
    </location>
</feature>
<dbReference type="EMBL" id="MU404357">
    <property type="protein sequence ID" value="KAI1611061.1"/>
    <property type="molecule type" value="Genomic_DNA"/>
</dbReference>
<feature type="compositionally biased region" description="Acidic residues" evidence="1">
    <location>
        <begin position="115"/>
        <end position="126"/>
    </location>
</feature>
<feature type="compositionally biased region" description="Polar residues" evidence="1">
    <location>
        <begin position="98"/>
        <end position="112"/>
    </location>
</feature>
<dbReference type="AlphaFoldDB" id="A0AAN6IB99"/>
<evidence type="ECO:0000256" key="1">
    <source>
        <dbReference type="SAM" id="MobiDB-lite"/>
    </source>
</evidence>
<comment type="caution">
    <text evidence="2">The sequence shown here is derived from an EMBL/GenBank/DDBJ whole genome shotgun (WGS) entry which is preliminary data.</text>
</comment>
<accession>A0AAN6IB99</accession>
<dbReference type="Proteomes" id="UP001203852">
    <property type="component" value="Unassembled WGS sequence"/>
</dbReference>
<sequence>MYTKVHGKRAPIFVVTVTGGTTSLTPHSVCWRIAKGLLDVGYDKSRPLTENIPESHYATAAYYRTVYQERNPMACAIPDAAFWYQSKEQGAGPASWSGDRSSMDSGTGQTRGSDVDEEEADNMDLDPTEDKVANLDQVELSDNVGHPCSTASETINRYARASPTSIGSTTYVFIYNVGGNAWRKVASFAPIAEQIILRDIECSATSAARFSADMHAATKFCVSIPTNTDLPSRENYLRQFGGSSGADFFTTTQLSERRAANSKVLQRQQLTFEDTQIINTGTKCAGFYLEGSHFPCAAKAELDITHARLIFVSALIKFTVADCCDYCVSVMPVILRPLANLPHPFEFGVANKNSTKINRVGLGSTIHDHESFLEFVSKNPLTLSIMAERYRHMLKTSPEDIIIVDFESLPIFQKGMRIVPTEVTFRDGNGKVILNAVINDNGVNNTQFEEKIKRLGYTDQRCIASCRRIRGMPNRDLRAPSMTPKQILQKLRDYGFNRSSVLIIEYSIGYYDRHCFEDVIIQAGVSPDDFLPPLSQFWPVCSDFMRCLPGLETLQDS</sequence>
<gene>
    <name evidence="2" type="ORF">EDD36DRAFT_421079</name>
</gene>
<reference evidence="2" key="1">
    <citation type="journal article" date="2022" name="bioRxiv">
        <title>Deciphering the potential niche of two novel black yeast fungi from a biological soil crust based on their genomes, phenotypes, and melanin regulation.</title>
        <authorList>
            <consortium name="DOE Joint Genome Institute"/>
            <person name="Carr E.C."/>
            <person name="Barton Q."/>
            <person name="Grambo S."/>
            <person name="Sullivan M."/>
            <person name="Renfro C.M."/>
            <person name="Kuo A."/>
            <person name="Pangilinan J."/>
            <person name="Lipzen A."/>
            <person name="Keymanesh K."/>
            <person name="Savage E."/>
            <person name="Barry K."/>
            <person name="Grigoriev I.V."/>
            <person name="Riekhof W.R."/>
            <person name="Harris S.S."/>
        </authorList>
    </citation>
    <scope>NUCLEOTIDE SEQUENCE</scope>
    <source>
        <strain evidence="2">JF 03-4F</strain>
    </source>
</reference>
<keyword evidence="3" id="KW-1185">Reference proteome</keyword>
<proteinExistence type="predicted"/>
<evidence type="ECO:0000313" key="3">
    <source>
        <dbReference type="Proteomes" id="UP001203852"/>
    </source>
</evidence>
<name>A0AAN6IB99_9EURO</name>
<evidence type="ECO:0000313" key="2">
    <source>
        <dbReference type="EMBL" id="KAI1611061.1"/>
    </source>
</evidence>
<organism evidence="2 3">
    <name type="scientific">Exophiala viscosa</name>
    <dbReference type="NCBI Taxonomy" id="2486360"/>
    <lineage>
        <taxon>Eukaryota</taxon>
        <taxon>Fungi</taxon>
        <taxon>Dikarya</taxon>
        <taxon>Ascomycota</taxon>
        <taxon>Pezizomycotina</taxon>
        <taxon>Eurotiomycetes</taxon>
        <taxon>Chaetothyriomycetidae</taxon>
        <taxon>Chaetothyriales</taxon>
        <taxon>Herpotrichiellaceae</taxon>
        <taxon>Exophiala</taxon>
    </lineage>
</organism>
<protein>
    <submittedName>
        <fullName evidence="2">Uncharacterized protein</fullName>
    </submittedName>
</protein>